<organism evidence="2 3">
    <name type="scientific">Parafrankia irregularis</name>
    <dbReference type="NCBI Taxonomy" id="795642"/>
    <lineage>
        <taxon>Bacteria</taxon>
        <taxon>Bacillati</taxon>
        <taxon>Actinomycetota</taxon>
        <taxon>Actinomycetes</taxon>
        <taxon>Frankiales</taxon>
        <taxon>Frankiaceae</taxon>
        <taxon>Parafrankia</taxon>
    </lineage>
</organism>
<feature type="transmembrane region" description="Helical" evidence="1">
    <location>
        <begin position="100"/>
        <end position="125"/>
    </location>
</feature>
<feature type="transmembrane region" description="Helical" evidence="1">
    <location>
        <begin position="214"/>
        <end position="235"/>
    </location>
</feature>
<feature type="transmembrane region" description="Helical" evidence="1">
    <location>
        <begin position="145"/>
        <end position="165"/>
    </location>
</feature>
<feature type="transmembrane region" description="Helical" evidence="1">
    <location>
        <begin position="172"/>
        <end position="194"/>
    </location>
</feature>
<proteinExistence type="predicted"/>
<feature type="transmembrane region" description="Helical" evidence="1">
    <location>
        <begin position="62"/>
        <end position="79"/>
    </location>
</feature>
<evidence type="ECO:0000313" key="2">
    <source>
        <dbReference type="EMBL" id="CUU57254.1"/>
    </source>
</evidence>
<evidence type="ECO:0000313" key="3">
    <source>
        <dbReference type="Proteomes" id="UP000198802"/>
    </source>
</evidence>
<reference evidence="3" key="1">
    <citation type="submission" date="2015-11" db="EMBL/GenBank/DDBJ databases">
        <authorList>
            <person name="Varghese N."/>
        </authorList>
    </citation>
    <scope>NUCLEOTIDE SEQUENCE [LARGE SCALE GENOMIC DNA]</scope>
    <source>
        <strain evidence="3">DSM 45899</strain>
    </source>
</reference>
<keyword evidence="3" id="KW-1185">Reference proteome</keyword>
<gene>
    <name evidence="2" type="ORF">Ga0074812_11190</name>
</gene>
<accession>A0A0S4QS59</accession>
<keyword evidence="1" id="KW-0472">Membrane</keyword>
<name>A0A0S4QS59_9ACTN</name>
<keyword evidence="1" id="KW-1133">Transmembrane helix</keyword>
<keyword evidence="1" id="KW-0812">Transmembrane</keyword>
<dbReference type="RefSeq" id="WP_091278396.1">
    <property type="nucleotide sequence ID" value="NZ_FAOZ01000011.1"/>
</dbReference>
<dbReference type="AlphaFoldDB" id="A0A0S4QS59"/>
<feature type="transmembrane region" description="Helical" evidence="1">
    <location>
        <begin position="28"/>
        <end position="47"/>
    </location>
</feature>
<sequence length="241" mass="25269">MRAGGTTKTRQHLVATELLKILTGRWQLVGLLAVLAVHALPLLLWGAQAEPALEWNGLRSRSGWLLAYAMMFFGVVLTSSEFRFRTVTHSWLITPGRVRVLVAQVTVVALIGALLTTAVFTAWWLRGASRHGAAAMRAGRPAEVLSAYLIVVVVVCATGVTGAALGAITRSLGLAAATIALCGLVEAVSDGGRFHGPVTAPSGVLLWPTTETNATSLSAAIAWAVILTAVASASLRRDLPS</sequence>
<protein>
    <submittedName>
        <fullName evidence="2">ABC-2 family transporter protein</fullName>
    </submittedName>
</protein>
<evidence type="ECO:0000256" key="1">
    <source>
        <dbReference type="SAM" id="Phobius"/>
    </source>
</evidence>
<dbReference type="EMBL" id="FAOZ01000011">
    <property type="protein sequence ID" value="CUU57254.1"/>
    <property type="molecule type" value="Genomic_DNA"/>
</dbReference>
<dbReference type="Proteomes" id="UP000198802">
    <property type="component" value="Unassembled WGS sequence"/>
</dbReference>